<gene>
    <name evidence="1" type="ORF">NHX12_029520</name>
</gene>
<proteinExistence type="predicted"/>
<dbReference type="AlphaFoldDB" id="A0A9Q0I297"/>
<name>A0A9Q0I297_9TELE</name>
<reference evidence="1" key="1">
    <citation type="submission" date="2022-07" db="EMBL/GenBank/DDBJ databases">
        <title>Chromosome-level genome of Muraenolepis orangiensis.</title>
        <authorList>
            <person name="Kim J."/>
        </authorList>
    </citation>
    <scope>NUCLEOTIDE SEQUENCE</scope>
    <source>
        <strain evidence="1">KU_S4_2022</strain>
        <tissue evidence="1">Muscle</tissue>
    </source>
</reference>
<accession>A0A9Q0I297</accession>
<sequence length="95" mass="10127">MDVPGPRVGELGAVFIVGMTTGPTVANSAGGPNVARLNIQDKVVVVTPLSLSRNVHISEWLSSFMVLLHGSSKGEAVPNEREDMEVILLLIEQMC</sequence>
<protein>
    <submittedName>
        <fullName evidence="1">Uncharacterized protein</fullName>
    </submittedName>
</protein>
<evidence type="ECO:0000313" key="1">
    <source>
        <dbReference type="EMBL" id="KAJ3583284.1"/>
    </source>
</evidence>
<organism evidence="1 2">
    <name type="scientific">Muraenolepis orangiensis</name>
    <name type="common">Patagonian moray cod</name>
    <dbReference type="NCBI Taxonomy" id="630683"/>
    <lineage>
        <taxon>Eukaryota</taxon>
        <taxon>Metazoa</taxon>
        <taxon>Chordata</taxon>
        <taxon>Craniata</taxon>
        <taxon>Vertebrata</taxon>
        <taxon>Euteleostomi</taxon>
        <taxon>Actinopterygii</taxon>
        <taxon>Neopterygii</taxon>
        <taxon>Teleostei</taxon>
        <taxon>Neoteleostei</taxon>
        <taxon>Acanthomorphata</taxon>
        <taxon>Zeiogadaria</taxon>
        <taxon>Gadariae</taxon>
        <taxon>Gadiformes</taxon>
        <taxon>Muraenolepidoidei</taxon>
        <taxon>Muraenolepididae</taxon>
        <taxon>Muraenolepis</taxon>
    </lineage>
</organism>
<dbReference type="Proteomes" id="UP001148018">
    <property type="component" value="Unassembled WGS sequence"/>
</dbReference>
<keyword evidence="2" id="KW-1185">Reference proteome</keyword>
<dbReference type="EMBL" id="JANIIK010000459">
    <property type="protein sequence ID" value="KAJ3583284.1"/>
    <property type="molecule type" value="Genomic_DNA"/>
</dbReference>
<evidence type="ECO:0000313" key="2">
    <source>
        <dbReference type="Proteomes" id="UP001148018"/>
    </source>
</evidence>
<comment type="caution">
    <text evidence="1">The sequence shown here is derived from an EMBL/GenBank/DDBJ whole genome shotgun (WGS) entry which is preliminary data.</text>
</comment>